<keyword evidence="2" id="KW-1185">Reference proteome</keyword>
<dbReference type="EMBL" id="WMII01000009">
    <property type="protein sequence ID" value="MTH64767.1"/>
    <property type="molecule type" value="Genomic_DNA"/>
</dbReference>
<evidence type="ECO:0000313" key="1">
    <source>
        <dbReference type="EMBL" id="MTH64767.1"/>
    </source>
</evidence>
<proteinExistence type="predicted"/>
<dbReference type="AlphaFoldDB" id="A0A6L6J238"/>
<name>A0A6L6J238_9RHOB</name>
<dbReference type="Pfam" id="PF04430">
    <property type="entry name" value="DUF498"/>
    <property type="match status" value="1"/>
</dbReference>
<gene>
    <name evidence="1" type="ORF">GL284_10850</name>
</gene>
<dbReference type="SUPFAM" id="SSF64076">
    <property type="entry name" value="MTH938-like"/>
    <property type="match status" value="1"/>
</dbReference>
<dbReference type="PANTHER" id="PTHR21192">
    <property type="entry name" value="NUCLEAR PROTEIN E3-3"/>
    <property type="match status" value="1"/>
</dbReference>
<dbReference type="Proteomes" id="UP000478740">
    <property type="component" value="Unassembled WGS sequence"/>
</dbReference>
<evidence type="ECO:0008006" key="3">
    <source>
        <dbReference type="Google" id="ProtNLM"/>
    </source>
</evidence>
<sequence length="119" mass="12234">MSVMTPTEFLGGAVPVDGYGPGFFRVGGKVHHGAVIVTETGMAPWAGIDDHAALLALAGKVDVLFLGMGADVAFPPRALAQALEAADIMAEPMNTPSAARSYNVTLSEGRRVACALLPI</sequence>
<dbReference type="RefSeq" id="WP_155044659.1">
    <property type="nucleotide sequence ID" value="NZ_WMIH01000009.1"/>
</dbReference>
<dbReference type="PANTHER" id="PTHR21192:SF2">
    <property type="entry name" value="NADH DEHYDROGENASE [UBIQUINONE] 1 ALPHA SUBCOMPLEX ASSEMBLY FACTOR 3"/>
    <property type="match status" value="1"/>
</dbReference>
<reference evidence="1 2" key="1">
    <citation type="submission" date="2019-11" db="EMBL/GenBank/DDBJ databases">
        <authorList>
            <person name="Dong K."/>
        </authorList>
    </citation>
    <scope>NUCLEOTIDE SEQUENCE [LARGE SCALE GENOMIC DNA]</scope>
    <source>
        <strain evidence="1 2">DK608</strain>
    </source>
</reference>
<organism evidence="1 2">
    <name type="scientific">Paracoccus shanxieyensis</name>
    <dbReference type="NCBI Taxonomy" id="2675752"/>
    <lineage>
        <taxon>Bacteria</taxon>
        <taxon>Pseudomonadati</taxon>
        <taxon>Pseudomonadota</taxon>
        <taxon>Alphaproteobacteria</taxon>
        <taxon>Rhodobacterales</taxon>
        <taxon>Paracoccaceae</taxon>
        <taxon>Paracoccus</taxon>
    </lineage>
</organism>
<dbReference type="InterPro" id="IPR036748">
    <property type="entry name" value="MTH938-like_sf"/>
</dbReference>
<dbReference type="CDD" id="cd00248">
    <property type="entry name" value="Mth938-like"/>
    <property type="match status" value="1"/>
</dbReference>
<dbReference type="InterPro" id="IPR007523">
    <property type="entry name" value="NDUFAF3/AAMDC"/>
</dbReference>
<accession>A0A6L6J238</accession>
<dbReference type="Gene3D" id="3.40.1230.10">
    <property type="entry name" value="MTH938-like"/>
    <property type="match status" value="1"/>
</dbReference>
<comment type="caution">
    <text evidence="1">The sequence shown here is derived from an EMBL/GenBank/DDBJ whole genome shotgun (WGS) entry which is preliminary data.</text>
</comment>
<evidence type="ECO:0000313" key="2">
    <source>
        <dbReference type="Proteomes" id="UP000478740"/>
    </source>
</evidence>
<protein>
    <recommendedName>
        <fullName evidence="3">Mth938-like domain-containing protein</fullName>
    </recommendedName>
</protein>